<keyword evidence="2 5" id="KW-0132">Cell division</keyword>
<comment type="similarity">
    <text evidence="5">Belongs to the ZapD family.</text>
</comment>
<evidence type="ECO:0000313" key="7">
    <source>
        <dbReference type="Proteomes" id="UP000175707"/>
    </source>
</evidence>
<dbReference type="SUPFAM" id="SSF160950">
    <property type="entry name" value="YacF-like"/>
    <property type="match status" value="1"/>
</dbReference>
<dbReference type="OMA" id="LPAYYAW"/>
<evidence type="ECO:0000256" key="2">
    <source>
        <dbReference type="ARBA" id="ARBA00022618"/>
    </source>
</evidence>
<dbReference type="Gene3D" id="2.60.440.10">
    <property type="entry name" value="YacF-like domains"/>
    <property type="match status" value="1"/>
</dbReference>
<protein>
    <recommendedName>
        <fullName evidence="5">Cell division protein ZapD</fullName>
    </recommendedName>
    <alternativeName>
        <fullName evidence="5">Z ring-associated protein D</fullName>
    </alternativeName>
</protein>
<evidence type="ECO:0000256" key="1">
    <source>
        <dbReference type="ARBA" id="ARBA00022490"/>
    </source>
</evidence>
<dbReference type="GO" id="GO:0043093">
    <property type="term" value="P:FtsZ-dependent cytokinesis"/>
    <property type="evidence" value="ECO:0007669"/>
    <property type="project" value="UniProtKB-UniRule"/>
</dbReference>
<dbReference type="InterPro" id="IPR009777">
    <property type="entry name" value="ZapD"/>
</dbReference>
<dbReference type="RefSeq" id="WP_004869557.1">
    <property type="nucleotide sequence ID" value="NZ_CP043926.1"/>
</dbReference>
<evidence type="ECO:0000256" key="5">
    <source>
        <dbReference type="HAMAP-Rule" id="MF_01092"/>
    </source>
</evidence>
<comment type="caution">
    <text evidence="6">The sequence shown here is derived from an EMBL/GenBank/DDBJ whole genome shotgun (WGS) entry which is preliminary data.</text>
</comment>
<evidence type="ECO:0000256" key="3">
    <source>
        <dbReference type="ARBA" id="ARBA00023210"/>
    </source>
</evidence>
<comment type="subcellular location">
    <subcellularLocation>
        <location evidence="5">Cytoplasm</location>
    </subcellularLocation>
    <text evidence="5">Localizes to mid-cell in an FtsZ-dependent manner.</text>
</comment>
<dbReference type="Proteomes" id="UP000175707">
    <property type="component" value="Unassembled WGS sequence"/>
</dbReference>
<dbReference type="InterPro" id="IPR036268">
    <property type="entry name" value="ZapD_sf"/>
</dbReference>
<dbReference type="AlphaFoldDB" id="A0A1E7YWU8"/>
<comment type="subunit">
    <text evidence="5">Interacts with FtsZ.</text>
</comment>
<dbReference type="PANTHER" id="PTHR39455:SF1">
    <property type="entry name" value="CELL DIVISION PROTEIN ZAPD"/>
    <property type="match status" value="1"/>
</dbReference>
<keyword evidence="1 5" id="KW-0963">Cytoplasm</keyword>
<organism evidence="6 7">
    <name type="scientific">Acidithiobacillus caldus</name>
    <dbReference type="NCBI Taxonomy" id="33059"/>
    <lineage>
        <taxon>Bacteria</taxon>
        <taxon>Pseudomonadati</taxon>
        <taxon>Pseudomonadota</taxon>
        <taxon>Acidithiobacillia</taxon>
        <taxon>Acidithiobacillales</taxon>
        <taxon>Acidithiobacillaceae</taxon>
        <taxon>Acidithiobacillus</taxon>
    </lineage>
</organism>
<dbReference type="InterPro" id="IPR027462">
    <property type="entry name" value="ZapD_C"/>
</dbReference>
<accession>A0A1E7YWU8</accession>
<evidence type="ECO:0000313" key="6">
    <source>
        <dbReference type="EMBL" id="OFC60934.1"/>
    </source>
</evidence>
<comment type="function">
    <text evidence="5">Cell division factor that enhances FtsZ-ring assembly. Directly interacts with FtsZ and promotes bundling of FtsZ protofilaments, with a reduction in FtsZ GTPase activity.</text>
</comment>
<dbReference type="PANTHER" id="PTHR39455">
    <property type="entry name" value="CELL DIVISION PROTEIN ZAPD"/>
    <property type="match status" value="1"/>
</dbReference>
<dbReference type="EMBL" id="LZYH01000463">
    <property type="protein sequence ID" value="OFC60934.1"/>
    <property type="molecule type" value="Genomic_DNA"/>
</dbReference>
<reference evidence="6 7" key="1">
    <citation type="submission" date="2016-06" db="EMBL/GenBank/DDBJ databases">
        <title>Gene turnover analysis identifies the evolutionary adaptation of the extremophile Acidithiobacillus caldus.</title>
        <authorList>
            <person name="Zhang X."/>
        </authorList>
    </citation>
    <scope>NUCLEOTIDE SEQUENCE [LARGE SCALE GENOMIC DNA]</scope>
    <source>
        <strain evidence="6 7">S1</strain>
    </source>
</reference>
<dbReference type="GO" id="GO:0000917">
    <property type="term" value="P:division septum assembly"/>
    <property type="evidence" value="ECO:0007669"/>
    <property type="project" value="UniProtKB-KW"/>
</dbReference>
<sequence length="272" mass="30757">MAPCALGQALACRFNSIGTPITMAHYEFPLQERTRNLLRLESVFTSLDGELSPKTLRSHLRAFLELLDFCQRPELRLDLILELERLLQALKGWAQSPESDATALSLWQDDCRRQLQQLRELPRPLGESLLHQEILQLARGRLAVAGGFADSDIPLLALWQQQAPARTAERLQRWRAELVVLERSVATILSFLRASQSWSLERSRDGRFVLSLNPRQPVALATVMLGDDQDEAYPKLSGGAHRLHVQFFQWLDPGPSRALESDLDFRLGLSAC</sequence>
<evidence type="ECO:0000256" key="4">
    <source>
        <dbReference type="ARBA" id="ARBA00023306"/>
    </source>
</evidence>
<gene>
    <name evidence="5" type="primary">zapD</name>
    <name evidence="6" type="ORF">BAE30_06595</name>
</gene>
<dbReference type="Gene3D" id="1.10.3900.10">
    <property type="entry name" value="YacF-like"/>
    <property type="match status" value="1"/>
</dbReference>
<name>A0A1E7YWU8_9PROT</name>
<dbReference type="HAMAP" id="MF_01092">
    <property type="entry name" value="ZapD"/>
    <property type="match status" value="1"/>
</dbReference>
<dbReference type="GO" id="GO:0032153">
    <property type="term" value="C:cell division site"/>
    <property type="evidence" value="ECO:0007669"/>
    <property type="project" value="TreeGrafter"/>
</dbReference>
<keyword evidence="3 5" id="KW-0717">Septation</keyword>
<dbReference type="Pfam" id="PF07072">
    <property type="entry name" value="ZapD"/>
    <property type="match status" value="1"/>
</dbReference>
<proteinExistence type="inferred from homology"/>
<keyword evidence="4 5" id="KW-0131">Cell cycle</keyword>
<dbReference type="GO" id="GO:0005737">
    <property type="term" value="C:cytoplasm"/>
    <property type="evidence" value="ECO:0007669"/>
    <property type="project" value="UniProtKB-SubCell"/>
</dbReference>